<proteinExistence type="predicted"/>
<feature type="transmembrane region" description="Helical" evidence="2">
    <location>
        <begin position="221"/>
        <end position="241"/>
    </location>
</feature>
<dbReference type="Gene3D" id="2.60.40.10">
    <property type="entry name" value="Immunoglobulins"/>
    <property type="match status" value="1"/>
</dbReference>
<reference evidence="4" key="1">
    <citation type="submission" date="2020-04" db="EMBL/GenBank/DDBJ databases">
        <authorList>
            <person name="Zhang T."/>
        </authorList>
    </citation>
    <scope>NUCLEOTIDE SEQUENCE</scope>
    <source>
        <strain evidence="4">HKST-UBA03</strain>
    </source>
</reference>
<keyword evidence="2" id="KW-1133">Transmembrane helix</keyword>
<dbReference type="InterPro" id="IPR013783">
    <property type="entry name" value="Ig-like_fold"/>
</dbReference>
<sequence>MPNLTVKKLKTIVSLTFFLAFCAFVMSFRVSAQVENNDIRIYSVFVNRGVNSATITWKTDPKVKSQLEYADTSGVWQHTPWSTDYLEDHSITLLNLISDENYLYRITAEDTNGAIKTKNDSFTTLSESVVGESPSASGDTKAGFSALLSPIPSPTPTLFPNVLGYQQNLQYIPVMPYYPLAYAGQAPTQTPDPTTTPTTPTTPTPTTVPSALGGFVTDNTLMLVVGLVLGVGVAYLLHQLATGNTTPQTKRSNSKTSPKFFENTERPENTSEPQLTTYEFNVNSHKSH</sequence>
<feature type="compositionally biased region" description="Low complexity" evidence="1">
    <location>
        <begin position="187"/>
        <end position="207"/>
    </location>
</feature>
<feature type="region of interest" description="Disordered" evidence="1">
    <location>
        <begin position="186"/>
        <end position="207"/>
    </location>
</feature>
<reference evidence="4" key="2">
    <citation type="journal article" date="2021" name="Microbiome">
        <title>Successional dynamics and alternative stable states in a saline activated sludge microbial community over 9 years.</title>
        <authorList>
            <person name="Wang Y."/>
            <person name="Ye J."/>
            <person name="Ju F."/>
            <person name="Liu L."/>
            <person name="Boyd J.A."/>
            <person name="Deng Y."/>
            <person name="Parks D.H."/>
            <person name="Jiang X."/>
            <person name="Yin X."/>
            <person name="Woodcroft B.J."/>
            <person name="Tyson G.W."/>
            <person name="Hugenholtz P."/>
            <person name="Polz M.F."/>
            <person name="Zhang T."/>
        </authorList>
    </citation>
    <scope>NUCLEOTIDE SEQUENCE</scope>
    <source>
        <strain evidence="4">HKST-UBA03</strain>
    </source>
</reference>
<keyword evidence="3" id="KW-0732">Signal</keyword>
<evidence type="ECO:0000256" key="2">
    <source>
        <dbReference type="SAM" id="Phobius"/>
    </source>
</evidence>
<feature type="compositionally biased region" description="Polar residues" evidence="1">
    <location>
        <begin position="244"/>
        <end position="257"/>
    </location>
</feature>
<evidence type="ECO:0000313" key="5">
    <source>
        <dbReference type="Proteomes" id="UP000751518"/>
    </source>
</evidence>
<evidence type="ECO:0000256" key="1">
    <source>
        <dbReference type="SAM" id="MobiDB-lite"/>
    </source>
</evidence>
<organism evidence="4 5">
    <name type="scientific">candidate division WWE3 bacterium</name>
    <dbReference type="NCBI Taxonomy" id="2053526"/>
    <lineage>
        <taxon>Bacteria</taxon>
        <taxon>Katanobacteria</taxon>
    </lineage>
</organism>
<accession>A0A955LKW7</accession>
<dbReference type="EMBL" id="JAGQKZ010000018">
    <property type="protein sequence ID" value="MCA9392084.1"/>
    <property type="molecule type" value="Genomic_DNA"/>
</dbReference>
<dbReference type="AlphaFoldDB" id="A0A955LKW7"/>
<feature type="signal peptide" evidence="3">
    <location>
        <begin position="1"/>
        <end position="32"/>
    </location>
</feature>
<feature type="compositionally biased region" description="Polar residues" evidence="1">
    <location>
        <begin position="270"/>
        <end position="288"/>
    </location>
</feature>
<evidence type="ECO:0000256" key="3">
    <source>
        <dbReference type="SAM" id="SignalP"/>
    </source>
</evidence>
<gene>
    <name evidence="4" type="ORF">KC614_02675</name>
</gene>
<feature type="chain" id="PRO_5036795388" description="Fibronectin type-III domain-containing protein" evidence="3">
    <location>
        <begin position="33"/>
        <end position="288"/>
    </location>
</feature>
<keyword evidence="2" id="KW-0472">Membrane</keyword>
<comment type="caution">
    <text evidence="4">The sequence shown here is derived from an EMBL/GenBank/DDBJ whole genome shotgun (WGS) entry which is preliminary data.</text>
</comment>
<evidence type="ECO:0008006" key="6">
    <source>
        <dbReference type="Google" id="ProtNLM"/>
    </source>
</evidence>
<feature type="region of interest" description="Disordered" evidence="1">
    <location>
        <begin position="244"/>
        <end position="288"/>
    </location>
</feature>
<name>A0A955LKW7_UNCKA</name>
<protein>
    <recommendedName>
        <fullName evidence="6">Fibronectin type-III domain-containing protein</fullName>
    </recommendedName>
</protein>
<keyword evidence="2" id="KW-0812">Transmembrane</keyword>
<dbReference type="Proteomes" id="UP000751518">
    <property type="component" value="Unassembled WGS sequence"/>
</dbReference>
<evidence type="ECO:0000313" key="4">
    <source>
        <dbReference type="EMBL" id="MCA9392084.1"/>
    </source>
</evidence>